<protein>
    <recommendedName>
        <fullName evidence="5">Transport permease protein</fullName>
    </recommendedName>
</protein>
<evidence type="ECO:0000256" key="3">
    <source>
        <dbReference type="ARBA" id="ARBA00022989"/>
    </source>
</evidence>
<reference evidence="7" key="1">
    <citation type="journal article" date="2020" name="mSystems">
        <title>Genome- and Community-Level Interaction Insights into Carbon Utilization and Element Cycling Functions of Hydrothermarchaeota in Hydrothermal Sediment.</title>
        <authorList>
            <person name="Zhou Z."/>
            <person name="Liu Y."/>
            <person name="Xu W."/>
            <person name="Pan J."/>
            <person name="Luo Z.H."/>
            <person name="Li M."/>
        </authorList>
    </citation>
    <scope>NUCLEOTIDE SEQUENCE [LARGE SCALE GENOMIC DNA]</scope>
    <source>
        <strain evidence="7">SpSt-508</strain>
    </source>
</reference>
<dbReference type="InterPro" id="IPR051328">
    <property type="entry name" value="T7SS_ABC-Transporter"/>
</dbReference>
<dbReference type="PANTHER" id="PTHR43077">
    <property type="entry name" value="TRANSPORT PERMEASE YVFS-RELATED"/>
    <property type="match status" value="1"/>
</dbReference>
<comment type="similarity">
    <text evidence="5">Belongs to the ABC-2 integral membrane protein family.</text>
</comment>
<dbReference type="InterPro" id="IPR047817">
    <property type="entry name" value="ABC2_TM_bact-type"/>
</dbReference>
<feature type="transmembrane region" description="Helical" evidence="5">
    <location>
        <begin position="54"/>
        <end position="76"/>
    </location>
</feature>
<proteinExistence type="inferred from homology"/>
<keyword evidence="5" id="KW-0813">Transport</keyword>
<keyword evidence="5" id="KW-1003">Cell membrane</keyword>
<dbReference type="GO" id="GO:0043190">
    <property type="term" value="C:ATP-binding cassette (ABC) transporter complex"/>
    <property type="evidence" value="ECO:0007669"/>
    <property type="project" value="InterPro"/>
</dbReference>
<dbReference type="PIRSF" id="PIRSF006648">
    <property type="entry name" value="DrrB"/>
    <property type="match status" value="1"/>
</dbReference>
<name>A0A7C4QN31_9PLAN</name>
<dbReference type="PANTHER" id="PTHR43077:SF10">
    <property type="entry name" value="TRANSPORT PERMEASE PROTEIN"/>
    <property type="match status" value="1"/>
</dbReference>
<dbReference type="PROSITE" id="PS51012">
    <property type="entry name" value="ABC_TM2"/>
    <property type="match status" value="1"/>
</dbReference>
<feature type="transmembrane region" description="Helical" evidence="5">
    <location>
        <begin position="130"/>
        <end position="153"/>
    </location>
</feature>
<evidence type="ECO:0000256" key="1">
    <source>
        <dbReference type="ARBA" id="ARBA00004141"/>
    </source>
</evidence>
<evidence type="ECO:0000256" key="2">
    <source>
        <dbReference type="ARBA" id="ARBA00022692"/>
    </source>
</evidence>
<dbReference type="EMBL" id="DSVQ01000012">
    <property type="protein sequence ID" value="HGT39020.1"/>
    <property type="molecule type" value="Genomic_DNA"/>
</dbReference>
<keyword evidence="3 5" id="KW-1133">Transmembrane helix</keyword>
<evidence type="ECO:0000313" key="7">
    <source>
        <dbReference type="EMBL" id="HGT39020.1"/>
    </source>
</evidence>
<comment type="caution">
    <text evidence="7">The sequence shown here is derived from an EMBL/GenBank/DDBJ whole genome shotgun (WGS) entry which is preliminary data.</text>
</comment>
<evidence type="ECO:0000256" key="5">
    <source>
        <dbReference type="RuleBase" id="RU361157"/>
    </source>
</evidence>
<keyword evidence="4 5" id="KW-0472">Membrane</keyword>
<dbReference type="Pfam" id="PF01061">
    <property type="entry name" value="ABC2_membrane"/>
    <property type="match status" value="1"/>
</dbReference>
<evidence type="ECO:0000259" key="6">
    <source>
        <dbReference type="PROSITE" id="PS51012"/>
    </source>
</evidence>
<feature type="transmembrane region" description="Helical" evidence="5">
    <location>
        <begin position="88"/>
        <end position="109"/>
    </location>
</feature>
<dbReference type="InterPro" id="IPR000412">
    <property type="entry name" value="ABC_2_transport"/>
</dbReference>
<accession>A0A7C4QN31</accession>
<evidence type="ECO:0000256" key="4">
    <source>
        <dbReference type="ARBA" id="ARBA00023136"/>
    </source>
</evidence>
<dbReference type="InterPro" id="IPR013525">
    <property type="entry name" value="ABC2_TM"/>
</dbReference>
<dbReference type="GO" id="GO:0140359">
    <property type="term" value="F:ABC-type transporter activity"/>
    <property type="evidence" value="ECO:0007669"/>
    <property type="project" value="InterPro"/>
</dbReference>
<feature type="transmembrane region" description="Helical" evidence="5">
    <location>
        <begin position="207"/>
        <end position="226"/>
    </location>
</feature>
<dbReference type="AlphaFoldDB" id="A0A7C4QN31"/>
<feature type="transmembrane region" description="Helical" evidence="5">
    <location>
        <begin position="173"/>
        <end position="195"/>
    </location>
</feature>
<sequence>MSSGSAGLSTTAVEPGVLASAAERHATFAAPGWLPAASLAWREIVRFFRQRTRVIGALGQPLLFWILFGAGLQGSFRGPGGESYQEYFYPGVAVMIVMFTAIYSTISIIEDRREGFLQGVLVSPAPRWSIVAGKVSGGAAIALLQTMLFLWIGPLLHVLGLAPELHTGLSWQNVVPVVAWLAVLGVTLTALGYCFAWPMESTHGFHALMSVVLLPMWLLAGTFFPAGNAGWLSWVIRLNPLTYATAGLRRLLASRAESVADLPGWPVCLWVTGLFCGVCLAVAVALTERRTVLNVR</sequence>
<feature type="domain" description="ABC transmembrane type-2" evidence="6">
    <location>
        <begin position="52"/>
        <end position="290"/>
    </location>
</feature>
<organism evidence="7">
    <name type="scientific">Schlesneria paludicola</name>
    <dbReference type="NCBI Taxonomy" id="360056"/>
    <lineage>
        <taxon>Bacteria</taxon>
        <taxon>Pseudomonadati</taxon>
        <taxon>Planctomycetota</taxon>
        <taxon>Planctomycetia</taxon>
        <taxon>Planctomycetales</taxon>
        <taxon>Planctomycetaceae</taxon>
        <taxon>Schlesneria</taxon>
    </lineage>
</organism>
<feature type="transmembrane region" description="Helical" evidence="5">
    <location>
        <begin position="264"/>
        <end position="286"/>
    </location>
</feature>
<comment type="subcellular location">
    <subcellularLocation>
        <location evidence="5">Cell membrane</location>
        <topology evidence="5">Multi-pass membrane protein</topology>
    </subcellularLocation>
    <subcellularLocation>
        <location evidence="1">Membrane</location>
        <topology evidence="1">Multi-pass membrane protein</topology>
    </subcellularLocation>
</comment>
<keyword evidence="2 5" id="KW-0812">Transmembrane</keyword>
<gene>
    <name evidence="7" type="ORF">ENS64_07115</name>
</gene>